<dbReference type="GO" id="GO:0043565">
    <property type="term" value="F:sequence-specific DNA binding"/>
    <property type="evidence" value="ECO:0007669"/>
    <property type="project" value="InterPro"/>
</dbReference>
<keyword evidence="2" id="KW-1185">Reference proteome</keyword>
<dbReference type="Gene3D" id="1.10.10.10">
    <property type="entry name" value="Winged helix-like DNA-binding domain superfamily/Winged helix DNA-binding domain"/>
    <property type="match status" value="1"/>
</dbReference>
<dbReference type="RefSeq" id="WP_015500020.1">
    <property type="nucleotide sequence ID" value="NC_020911.1"/>
</dbReference>
<dbReference type="OrthoDB" id="9796775at2"/>
<dbReference type="eggNOG" id="ENOG5031CDG">
    <property type="taxonomic scope" value="Bacteria"/>
</dbReference>
<dbReference type="STRING" id="391626.OAN307_c23870"/>
<dbReference type="KEGG" id="oat:OAN307_c23870"/>
<dbReference type="Pfam" id="PF06627">
    <property type="entry name" value="DUF1153"/>
    <property type="match status" value="1"/>
</dbReference>
<dbReference type="Proteomes" id="UP000005307">
    <property type="component" value="Chromosome"/>
</dbReference>
<dbReference type="HOGENOM" id="CLU_161849_1_0_5"/>
<dbReference type="InterPro" id="IPR036388">
    <property type="entry name" value="WH-like_DNA-bd_sf"/>
</dbReference>
<evidence type="ECO:0000313" key="1">
    <source>
        <dbReference type="EMBL" id="AGI68002.1"/>
    </source>
</evidence>
<dbReference type="AlphaFoldDB" id="M9R716"/>
<sequence>MYLKKIDGPRSVKLPDGSIMTRADLPAPETRRWVASRKACVVRAVAYGLLSRDEAKDTYGLSDEELSEWEVAVRDHGEAALKATALQKFRQP</sequence>
<organism evidence="1 2">
    <name type="scientific">Octadecabacter antarcticus 307</name>
    <dbReference type="NCBI Taxonomy" id="391626"/>
    <lineage>
        <taxon>Bacteria</taxon>
        <taxon>Pseudomonadati</taxon>
        <taxon>Pseudomonadota</taxon>
        <taxon>Alphaproteobacteria</taxon>
        <taxon>Rhodobacterales</taxon>
        <taxon>Roseobacteraceae</taxon>
        <taxon>Octadecabacter</taxon>
    </lineage>
</organism>
<dbReference type="InterPro" id="IPR009534">
    <property type="entry name" value="DUF1153"/>
</dbReference>
<dbReference type="InterPro" id="IPR010921">
    <property type="entry name" value="Trp_repressor/repl_initiator"/>
</dbReference>
<dbReference type="EMBL" id="CP003740">
    <property type="protein sequence ID" value="AGI68002.1"/>
    <property type="molecule type" value="Genomic_DNA"/>
</dbReference>
<protein>
    <submittedName>
        <fullName evidence="1">Uncharacterized protein</fullName>
    </submittedName>
</protein>
<evidence type="ECO:0000313" key="2">
    <source>
        <dbReference type="Proteomes" id="UP000005307"/>
    </source>
</evidence>
<gene>
    <name evidence="1" type="ORF">OAN307_c23870</name>
</gene>
<reference evidence="1 2" key="1">
    <citation type="journal article" date="2013" name="PLoS ONE">
        <title>Poles Apart: Arctic and Antarctic Octadecabacter strains Share High Genome Plasticity and a New Type of Xanthorhodopsin.</title>
        <authorList>
            <person name="Vollmers J."/>
            <person name="Voget S."/>
            <person name="Dietrich S."/>
            <person name="Gollnow K."/>
            <person name="Smits M."/>
            <person name="Meyer K."/>
            <person name="Brinkhoff T."/>
            <person name="Simon M."/>
            <person name="Daniel R."/>
        </authorList>
    </citation>
    <scope>NUCLEOTIDE SEQUENCE [LARGE SCALE GENOMIC DNA]</scope>
    <source>
        <strain evidence="1 2">307</strain>
    </source>
</reference>
<proteinExistence type="predicted"/>
<dbReference type="SUPFAM" id="SSF48295">
    <property type="entry name" value="TrpR-like"/>
    <property type="match status" value="1"/>
</dbReference>
<name>M9R716_9RHOB</name>
<accession>M9R716</accession>